<evidence type="ECO:0000256" key="3">
    <source>
        <dbReference type="ARBA" id="ARBA00022801"/>
    </source>
</evidence>
<keyword evidence="2" id="KW-0479">Metal-binding</keyword>
<evidence type="ECO:0000256" key="2">
    <source>
        <dbReference type="ARBA" id="ARBA00022723"/>
    </source>
</evidence>
<proteinExistence type="predicted"/>
<keyword evidence="3 5" id="KW-0378">Hydrolase</keyword>
<dbReference type="SUPFAM" id="SSF56784">
    <property type="entry name" value="HAD-like"/>
    <property type="match status" value="1"/>
</dbReference>
<dbReference type="PANTHER" id="PTHR46470">
    <property type="entry name" value="N-ACYLNEURAMINATE-9-PHOSPHATASE"/>
    <property type="match status" value="1"/>
</dbReference>
<evidence type="ECO:0000256" key="4">
    <source>
        <dbReference type="ARBA" id="ARBA00022842"/>
    </source>
</evidence>
<dbReference type="AlphaFoldDB" id="A0A859FAG7"/>
<keyword evidence="4" id="KW-0460">Magnesium</keyword>
<dbReference type="InterPro" id="IPR036412">
    <property type="entry name" value="HAD-like_sf"/>
</dbReference>
<dbReference type="Gene3D" id="3.40.50.1000">
    <property type="entry name" value="HAD superfamily/HAD-like"/>
    <property type="match status" value="1"/>
</dbReference>
<comment type="cofactor">
    <cofactor evidence="1">
        <name>Mg(2+)</name>
        <dbReference type="ChEBI" id="CHEBI:18420"/>
    </cofactor>
</comment>
<dbReference type="SFLD" id="SFLDG01129">
    <property type="entry name" value="C1.5:_HAD__Beta-PGM__Phosphata"/>
    <property type="match status" value="1"/>
</dbReference>
<protein>
    <submittedName>
        <fullName evidence="5">HAD-IA family hydrolase</fullName>
    </submittedName>
</protein>
<dbReference type="SFLD" id="SFLDS00003">
    <property type="entry name" value="Haloacid_Dehalogenase"/>
    <property type="match status" value="1"/>
</dbReference>
<organism evidence="5 6">
    <name type="scientific">Paenalkalicoccus suaedae</name>
    <dbReference type="NCBI Taxonomy" id="2592382"/>
    <lineage>
        <taxon>Bacteria</taxon>
        <taxon>Bacillati</taxon>
        <taxon>Bacillota</taxon>
        <taxon>Bacilli</taxon>
        <taxon>Bacillales</taxon>
        <taxon>Bacillaceae</taxon>
        <taxon>Paenalkalicoccus</taxon>
    </lineage>
</organism>
<accession>A0A859FAG7</accession>
<evidence type="ECO:0000256" key="1">
    <source>
        <dbReference type="ARBA" id="ARBA00001946"/>
    </source>
</evidence>
<reference evidence="6" key="1">
    <citation type="submission" date="2019-07" db="EMBL/GenBank/DDBJ databases">
        <title>Bacillus alkalisoli sp. nov. isolated from saline soil.</title>
        <authorList>
            <person name="Sun J.-Q."/>
            <person name="Xu L."/>
        </authorList>
    </citation>
    <scope>NUCLEOTIDE SEQUENCE [LARGE SCALE GENOMIC DNA]</scope>
    <source>
        <strain evidence="6">M4U3P1</strain>
    </source>
</reference>
<dbReference type="EMBL" id="CP041372">
    <property type="protein sequence ID" value="QKS69910.1"/>
    <property type="molecule type" value="Genomic_DNA"/>
</dbReference>
<dbReference type="PRINTS" id="PR00413">
    <property type="entry name" value="HADHALOGNASE"/>
</dbReference>
<dbReference type="GO" id="GO:0016791">
    <property type="term" value="F:phosphatase activity"/>
    <property type="evidence" value="ECO:0007669"/>
    <property type="project" value="TreeGrafter"/>
</dbReference>
<keyword evidence="6" id="KW-1185">Reference proteome</keyword>
<dbReference type="KEGG" id="psua:FLK61_24320"/>
<name>A0A859FAG7_9BACI</name>
<dbReference type="InterPro" id="IPR023214">
    <property type="entry name" value="HAD_sf"/>
</dbReference>
<dbReference type="NCBIfam" id="TIGR01509">
    <property type="entry name" value="HAD-SF-IA-v3"/>
    <property type="match status" value="1"/>
</dbReference>
<dbReference type="Gene3D" id="1.10.150.520">
    <property type="match status" value="1"/>
</dbReference>
<dbReference type="Proteomes" id="UP000318138">
    <property type="component" value="Chromosome"/>
</dbReference>
<dbReference type="PANTHER" id="PTHR46470:SF2">
    <property type="entry name" value="GLYCERALDEHYDE 3-PHOSPHATE PHOSPHATASE"/>
    <property type="match status" value="1"/>
</dbReference>
<sequence>MIKAILFDLDNTLLDRDASVLAFISNQYDRLQSSLNGVNKQTYVKRFVELDNHGYVWKDEVYRQLIEEFELGMTWEAMLDDYVREFRHSCVPYPNLHAMLENVRKRSIQLGMITNGYGQFQLNNIKALQIDHLFEAILISEWEGVKKPNASIFEKALNRMGVEPHESVFVGDHPVNDVAAAKSVGMTAVWKRNATFSESAEADYTIDGLDEIGSVLENCRQIYV</sequence>
<dbReference type="GO" id="GO:0046872">
    <property type="term" value="F:metal ion binding"/>
    <property type="evidence" value="ECO:0007669"/>
    <property type="project" value="UniProtKB-KW"/>
</dbReference>
<dbReference type="InterPro" id="IPR006439">
    <property type="entry name" value="HAD-SF_hydro_IA"/>
</dbReference>
<dbReference type="RefSeq" id="WP_176007954.1">
    <property type="nucleotide sequence ID" value="NZ_CP041372.2"/>
</dbReference>
<evidence type="ECO:0000313" key="6">
    <source>
        <dbReference type="Proteomes" id="UP000318138"/>
    </source>
</evidence>
<dbReference type="NCBIfam" id="TIGR01549">
    <property type="entry name" value="HAD-SF-IA-v1"/>
    <property type="match status" value="1"/>
</dbReference>
<dbReference type="Pfam" id="PF13419">
    <property type="entry name" value="HAD_2"/>
    <property type="match status" value="1"/>
</dbReference>
<evidence type="ECO:0000313" key="5">
    <source>
        <dbReference type="EMBL" id="QKS69910.1"/>
    </source>
</evidence>
<dbReference type="InterPro" id="IPR051400">
    <property type="entry name" value="HAD-like_hydrolase"/>
</dbReference>
<dbReference type="GO" id="GO:0044281">
    <property type="term" value="P:small molecule metabolic process"/>
    <property type="evidence" value="ECO:0007669"/>
    <property type="project" value="UniProtKB-ARBA"/>
</dbReference>
<dbReference type="InterPro" id="IPR041492">
    <property type="entry name" value="HAD_2"/>
</dbReference>
<gene>
    <name evidence="5" type="ORF">FLK61_24320</name>
</gene>